<feature type="region of interest" description="Disordered" evidence="1">
    <location>
        <begin position="479"/>
        <end position="501"/>
    </location>
</feature>
<dbReference type="GO" id="GO:0006508">
    <property type="term" value="P:proteolysis"/>
    <property type="evidence" value="ECO:0007669"/>
    <property type="project" value="UniProtKB-KW"/>
</dbReference>
<evidence type="ECO:0000256" key="1">
    <source>
        <dbReference type="SAM" id="MobiDB-lite"/>
    </source>
</evidence>
<dbReference type="InterPro" id="IPR036365">
    <property type="entry name" value="PGBD-like_sf"/>
</dbReference>
<keyword evidence="3" id="KW-0645">Protease</keyword>
<accession>A0ABT8AX37</accession>
<dbReference type="RefSeq" id="WP_238286295.1">
    <property type="nucleotide sequence ID" value="NZ_BPQS01000005.1"/>
</dbReference>
<feature type="signal peptide" evidence="2">
    <location>
        <begin position="1"/>
        <end position="37"/>
    </location>
</feature>
<dbReference type="EMBL" id="JAUFPT010000099">
    <property type="protein sequence ID" value="MDN3574354.1"/>
    <property type="molecule type" value="Genomic_DNA"/>
</dbReference>
<evidence type="ECO:0000313" key="3">
    <source>
        <dbReference type="EMBL" id="MDN3574354.1"/>
    </source>
</evidence>
<comment type="caution">
    <text evidence="3">The sequence shown here is derived from an EMBL/GenBank/DDBJ whole genome shotgun (WGS) entry which is preliminary data.</text>
</comment>
<dbReference type="Proteomes" id="UP001244297">
    <property type="component" value="Unassembled WGS sequence"/>
</dbReference>
<keyword evidence="3" id="KW-0378">Hydrolase</keyword>
<feature type="region of interest" description="Disordered" evidence="1">
    <location>
        <begin position="39"/>
        <end position="78"/>
    </location>
</feature>
<feature type="chain" id="PRO_5046627348" evidence="2">
    <location>
        <begin position="38"/>
        <end position="512"/>
    </location>
</feature>
<dbReference type="InterPro" id="IPR009003">
    <property type="entry name" value="Peptidase_S1_PA"/>
</dbReference>
<reference evidence="4" key="1">
    <citation type="journal article" date="2019" name="Int. J. Syst. Evol. Microbiol.">
        <title>The Global Catalogue of Microorganisms (GCM) 10K type strain sequencing project: providing services to taxonomists for standard genome sequencing and annotation.</title>
        <authorList>
            <consortium name="The Broad Institute Genomics Platform"/>
            <consortium name="The Broad Institute Genome Sequencing Center for Infectious Disease"/>
            <person name="Wu L."/>
            <person name="Ma J."/>
        </authorList>
    </citation>
    <scope>NUCLEOTIDE SEQUENCE [LARGE SCALE GENOMIC DNA]</scope>
    <source>
        <strain evidence="4">CECT 7806</strain>
    </source>
</reference>
<evidence type="ECO:0000313" key="4">
    <source>
        <dbReference type="Proteomes" id="UP001244297"/>
    </source>
</evidence>
<evidence type="ECO:0000256" key="2">
    <source>
        <dbReference type="SAM" id="SignalP"/>
    </source>
</evidence>
<keyword evidence="2" id="KW-0732">Signal</keyword>
<dbReference type="SUPFAM" id="SSF50494">
    <property type="entry name" value="Trypsin-like serine proteases"/>
    <property type="match status" value="1"/>
</dbReference>
<gene>
    <name evidence="3" type="ORF">QWZ18_27570</name>
</gene>
<keyword evidence="4" id="KW-1185">Reference proteome</keyword>
<sequence>MDSGELSRNGVPGARPPRRRAAVCLLAILLASGVVHAQDGPVPPHPAPPRPVPNRPVPPPAAPPRAAPKPPPAAGAPADLAFEGAKAAFEALPEADRKAVQEALVWTGDFNAVVSGTFGRRTFEALSAYQARSGPADPLDPRGRAALLAAGAAARTAARFRVAVDPGTGAVMGVPERLLAKRTALPAGTRWQSQDGRVTLESRAFPPETETLDALFEKATAPLPGRKVTYKLRRPDIVVVTAETGPGLSYIRYAAGPQGVRGFLFGYDRALAPEVDRLVIAVANAFEPFPDPAGSGPAAPAQPPALPPPVSLAAAAPAGAGLTVAPGRVLTAAAALEGCALPRIGAAPARLLATDPAGLALLDAPGAPAPLRPAIRAEPGPPEDGVIALAPGADGIQAAPGEVQGTDVIAALQPGSAGAPVLDRSGALVGLVARYPTAPRRIAGVVPPARLPLVPARAVAAFLDAQGVAGPNLAGPGLAGPNLAGPGPPGTAPRRADGPGAVAPAVVGITCR</sequence>
<dbReference type="GO" id="GO:0008233">
    <property type="term" value="F:peptidase activity"/>
    <property type="evidence" value="ECO:0007669"/>
    <property type="project" value="UniProtKB-KW"/>
</dbReference>
<feature type="compositionally biased region" description="Pro residues" evidence="1">
    <location>
        <begin position="41"/>
        <end position="74"/>
    </location>
</feature>
<organism evidence="3 4">
    <name type="scientific">Methylobacterium longum</name>
    <dbReference type="NCBI Taxonomy" id="767694"/>
    <lineage>
        <taxon>Bacteria</taxon>
        <taxon>Pseudomonadati</taxon>
        <taxon>Pseudomonadota</taxon>
        <taxon>Alphaproteobacteria</taxon>
        <taxon>Hyphomicrobiales</taxon>
        <taxon>Methylobacteriaceae</taxon>
        <taxon>Methylobacterium</taxon>
    </lineage>
</organism>
<name>A0ABT8AX37_9HYPH</name>
<proteinExistence type="predicted"/>
<protein>
    <submittedName>
        <fullName evidence="3">Serine protease</fullName>
    </submittedName>
</protein>
<dbReference type="SUPFAM" id="SSF47090">
    <property type="entry name" value="PGBD-like"/>
    <property type="match status" value="1"/>
</dbReference>